<proteinExistence type="predicted"/>
<comment type="caution">
    <text evidence="3">The sequence shown here is derived from an EMBL/GenBank/DDBJ whole genome shotgun (WGS) entry which is preliminary data.</text>
</comment>
<feature type="transmembrane region" description="Helical" evidence="1">
    <location>
        <begin position="12"/>
        <end position="30"/>
    </location>
</feature>
<dbReference type="InterPro" id="IPR050879">
    <property type="entry name" value="Acyltransferase_3"/>
</dbReference>
<organism evidence="3 4">
    <name type="scientific">Pseudorhodoferax soli</name>
    <dbReference type="NCBI Taxonomy" id="545864"/>
    <lineage>
        <taxon>Bacteria</taxon>
        <taxon>Pseudomonadati</taxon>
        <taxon>Pseudomonadota</taxon>
        <taxon>Betaproteobacteria</taxon>
        <taxon>Burkholderiales</taxon>
        <taxon>Comamonadaceae</taxon>
    </lineage>
</organism>
<evidence type="ECO:0000256" key="1">
    <source>
        <dbReference type="SAM" id="Phobius"/>
    </source>
</evidence>
<dbReference type="Proteomes" id="UP000252884">
    <property type="component" value="Unassembled WGS sequence"/>
</dbReference>
<feature type="transmembrane region" description="Helical" evidence="1">
    <location>
        <begin position="574"/>
        <end position="593"/>
    </location>
</feature>
<feature type="transmembrane region" description="Helical" evidence="1">
    <location>
        <begin position="605"/>
        <end position="623"/>
    </location>
</feature>
<dbReference type="EMBL" id="QPJK01000009">
    <property type="protein sequence ID" value="RCW67355.1"/>
    <property type="molecule type" value="Genomic_DNA"/>
</dbReference>
<reference evidence="3 4" key="1">
    <citation type="submission" date="2018-07" db="EMBL/GenBank/DDBJ databases">
        <title>Genomic Encyclopedia of Type Strains, Phase IV (KMG-IV): sequencing the most valuable type-strain genomes for metagenomic binning, comparative biology and taxonomic classification.</title>
        <authorList>
            <person name="Goeker M."/>
        </authorList>
    </citation>
    <scope>NUCLEOTIDE SEQUENCE [LARGE SCALE GENOMIC DNA]</scope>
    <source>
        <strain evidence="3 4">DSM 21634</strain>
    </source>
</reference>
<feature type="transmembrane region" description="Helical" evidence="1">
    <location>
        <begin position="706"/>
        <end position="726"/>
    </location>
</feature>
<keyword evidence="1" id="KW-1133">Transmembrane helix</keyword>
<feature type="transmembrane region" description="Helical" evidence="1">
    <location>
        <begin position="666"/>
        <end position="686"/>
    </location>
</feature>
<dbReference type="GO" id="GO:0016020">
    <property type="term" value="C:membrane"/>
    <property type="evidence" value="ECO:0007669"/>
    <property type="project" value="TreeGrafter"/>
</dbReference>
<feature type="transmembrane region" description="Helical" evidence="1">
    <location>
        <begin position="42"/>
        <end position="65"/>
    </location>
</feature>
<keyword evidence="1" id="KW-0812">Transmembrane</keyword>
<keyword evidence="4" id="KW-1185">Reference proteome</keyword>
<dbReference type="InterPro" id="IPR002656">
    <property type="entry name" value="Acyl_transf_3_dom"/>
</dbReference>
<feature type="transmembrane region" description="Helical" evidence="1">
    <location>
        <begin position="406"/>
        <end position="427"/>
    </location>
</feature>
<feature type="transmembrane region" description="Helical" evidence="1">
    <location>
        <begin position="635"/>
        <end position="654"/>
    </location>
</feature>
<feature type="transmembrane region" description="Helical" evidence="1">
    <location>
        <begin position="111"/>
        <end position="130"/>
    </location>
</feature>
<evidence type="ECO:0000313" key="4">
    <source>
        <dbReference type="Proteomes" id="UP000252884"/>
    </source>
</evidence>
<dbReference type="AlphaFoldDB" id="A0A368XHP4"/>
<feature type="transmembrane region" description="Helical" evidence="1">
    <location>
        <begin position="264"/>
        <end position="285"/>
    </location>
</feature>
<feature type="transmembrane region" description="Helical" evidence="1">
    <location>
        <begin position="542"/>
        <end position="562"/>
    </location>
</feature>
<gene>
    <name evidence="3" type="ORF">DES41_10978</name>
</gene>
<dbReference type="GO" id="GO:0000271">
    <property type="term" value="P:polysaccharide biosynthetic process"/>
    <property type="evidence" value="ECO:0007669"/>
    <property type="project" value="TreeGrafter"/>
</dbReference>
<keyword evidence="1" id="KW-0472">Membrane</keyword>
<dbReference type="PANTHER" id="PTHR23028">
    <property type="entry name" value="ACETYLTRANSFERASE"/>
    <property type="match status" value="1"/>
</dbReference>
<dbReference type="Pfam" id="PF01757">
    <property type="entry name" value="Acyl_transf_3"/>
    <property type="match status" value="1"/>
</dbReference>
<name>A0A368XHP4_9BURK</name>
<feature type="transmembrane region" description="Helical" evidence="1">
    <location>
        <begin position="166"/>
        <end position="182"/>
    </location>
</feature>
<feature type="transmembrane region" description="Helical" evidence="1">
    <location>
        <begin position="137"/>
        <end position="154"/>
    </location>
</feature>
<feature type="domain" description="Acyltransferase 3" evidence="2">
    <location>
        <begin position="8"/>
        <end position="285"/>
    </location>
</feature>
<evidence type="ECO:0000313" key="3">
    <source>
        <dbReference type="EMBL" id="RCW67355.1"/>
    </source>
</evidence>
<feature type="transmembrane region" description="Helical" evidence="1">
    <location>
        <begin position="332"/>
        <end position="352"/>
    </location>
</feature>
<sequence length="892" mass="99354">MTLLHFDYSGGMAVKFFFLLSGILVANSLIEKPFFFQYLTLRVFRLFPALVVCLFVTTFVVGPVLSTSTVATYFGDPAVYVYALRNLALSPQWELPGVFKQNPSNVVNGSLWTLPVEFFCYLMLGVVGGLGLLRNKFFAGFVFFALAAFLTYRPTAMQWFSLPTEAWMFPLFFCMGGLLAVLKEYVWINFQTVFCLFLAAALMHATPLYPALMSLAIFICALYFVSFKVVREIKLPGDFSYGIYLYGFVCQQVFKSIWPEQGVHWNQFGGVVFATILAVFSWYCIEAPSMRAGRRFAANLGGGRAVDQVRSLYLFVSLPKTRLNKVQYLQRIVVVIVIGALVLLAWVFYMQILRPNIAFMDSLRFLTYFDESERGISSVWASWNQGQHRGLLPQFVVYLNAKYFNYQIYGFALLSGAVLAVSYLVVLFEFRRELGAGRLEYVGVFGCLAIALFSFSNWELYSLDLGPALFLKNLAFVVYWICMAKVIAGNQSRFCNLVTIMGGPLVVLLVAYGWALPFVVACFLAAGAVGGWHGIRRNRQVWIPLALLVASLVLYVIGGSIFPPAPRSLPQGDASVANFLWSIPLALSSIFVGHESSAINGFIGLIRWGGVACCVVCIFFIVRDLRAPEGLHARFFFPLALLFYALVDLLLMAVTRGRFEPAATMVSRYFSDFCYVLVGIIFYEYLKGSSRVCGGASLPARRPMLRVAPVWGMAIFFIIGQVWTGVDEWRKAPYRHAAFDAMGQATIRAAEGARDIKVLQAPIDVAIAGARVQRDYGFGVFADAACTYKPDSDGWIGSSYQFLLKNCGEAPRFQFYLPQNFPDRRIVIAIDGRARDYVLRAGEVTTLSVLADVEGTHAVQIKIPITSRAADIDPSASDVRELGAIFSFASTQ</sequence>
<evidence type="ECO:0000259" key="2">
    <source>
        <dbReference type="Pfam" id="PF01757"/>
    </source>
</evidence>
<feature type="transmembrane region" description="Helical" evidence="1">
    <location>
        <begin position="470"/>
        <end position="487"/>
    </location>
</feature>
<feature type="transmembrane region" description="Helical" evidence="1">
    <location>
        <begin position="439"/>
        <end position="458"/>
    </location>
</feature>
<protein>
    <submittedName>
        <fullName evidence="3">Peptidoglycan/LPS O-acetylase OafA/YrhL</fullName>
    </submittedName>
</protein>
<accession>A0A368XHP4</accession>
<dbReference type="GO" id="GO:0016747">
    <property type="term" value="F:acyltransferase activity, transferring groups other than amino-acyl groups"/>
    <property type="evidence" value="ECO:0007669"/>
    <property type="project" value="InterPro"/>
</dbReference>
<dbReference type="PANTHER" id="PTHR23028:SF53">
    <property type="entry name" value="ACYL_TRANSF_3 DOMAIN-CONTAINING PROTEIN"/>
    <property type="match status" value="1"/>
</dbReference>
<feature type="transmembrane region" description="Helical" evidence="1">
    <location>
        <begin position="211"/>
        <end position="229"/>
    </location>
</feature>